<protein>
    <recommendedName>
        <fullName evidence="3">Outer membrane protein OmpA-like transmembrane domain-containing protein</fullName>
    </recommendedName>
</protein>
<dbReference type="eggNOG" id="COG3637">
    <property type="taxonomic scope" value="Bacteria"/>
</dbReference>
<sequence>MIAIAIIACFPMASQARDVQTYVGVNYERGHLNVGGHQANVGGLKFLSASELGWGNIKGTASTLTGDGADYDHYSLGVEKPIVESAQC</sequence>
<organism evidence="1 2">
    <name type="scientific">Vibrio genomosp. F10 str. ZF-129</name>
    <dbReference type="NCBI Taxonomy" id="1187848"/>
    <lineage>
        <taxon>Bacteria</taxon>
        <taxon>Pseudomonadati</taxon>
        <taxon>Pseudomonadota</taxon>
        <taxon>Gammaproteobacteria</taxon>
        <taxon>Vibrionales</taxon>
        <taxon>Vibrionaceae</taxon>
        <taxon>Vibrio</taxon>
    </lineage>
</organism>
<accession>A0A1E5BK28</accession>
<dbReference type="AlphaFoldDB" id="A0A1E5BK28"/>
<proteinExistence type="predicted"/>
<evidence type="ECO:0000313" key="2">
    <source>
        <dbReference type="Proteomes" id="UP000094741"/>
    </source>
</evidence>
<evidence type="ECO:0008006" key="3">
    <source>
        <dbReference type="Google" id="ProtNLM"/>
    </source>
</evidence>
<name>A0A1E5BK28_9VIBR</name>
<dbReference type="STRING" id="1187848.A1QO_17170"/>
<dbReference type="EMBL" id="AJYQ02000018">
    <property type="protein sequence ID" value="OEE37468.1"/>
    <property type="molecule type" value="Genomic_DNA"/>
</dbReference>
<reference evidence="1 2" key="1">
    <citation type="journal article" date="2012" name="Science">
        <title>Ecological populations of bacteria act as socially cohesive units of antibiotic production and resistance.</title>
        <authorList>
            <person name="Cordero O.X."/>
            <person name="Wildschutte H."/>
            <person name="Kirkup B."/>
            <person name="Proehl S."/>
            <person name="Ngo L."/>
            <person name="Hussain F."/>
            <person name="Le Roux F."/>
            <person name="Mincer T."/>
            <person name="Polz M.F."/>
        </authorList>
    </citation>
    <scope>NUCLEOTIDE SEQUENCE [LARGE SCALE GENOMIC DNA]</scope>
    <source>
        <strain evidence="1 2">ZF-129</strain>
    </source>
</reference>
<gene>
    <name evidence="1" type="ORF">A1QO_17170</name>
</gene>
<dbReference type="OrthoDB" id="5825003at2"/>
<evidence type="ECO:0000313" key="1">
    <source>
        <dbReference type="EMBL" id="OEE37468.1"/>
    </source>
</evidence>
<comment type="caution">
    <text evidence="1">The sequence shown here is derived from an EMBL/GenBank/DDBJ whole genome shotgun (WGS) entry which is preliminary data.</text>
</comment>
<dbReference type="Proteomes" id="UP000094741">
    <property type="component" value="Unassembled WGS sequence"/>
</dbReference>